<proteinExistence type="predicted"/>
<feature type="domain" description="UBA" evidence="6">
    <location>
        <begin position="500"/>
        <end position="541"/>
    </location>
</feature>
<protein>
    <recommendedName>
        <fullName evidence="10">HECT domain-containing protein</fullName>
    </recommendedName>
</protein>
<dbReference type="Proteomes" id="UP001165090">
    <property type="component" value="Unassembled WGS sequence"/>
</dbReference>
<dbReference type="InterPro" id="IPR035983">
    <property type="entry name" value="Hect_E3_ubiquitin_ligase"/>
</dbReference>
<keyword evidence="1" id="KW-0677">Repeat</keyword>
<dbReference type="InterPro" id="IPR000408">
    <property type="entry name" value="Reg_chr_condens"/>
</dbReference>
<evidence type="ECO:0000313" key="9">
    <source>
        <dbReference type="Proteomes" id="UP001165090"/>
    </source>
</evidence>
<organism evidence="8 9">
    <name type="scientific">Volvox africanus</name>
    <dbReference type="NCBI Taxonomy" id="51714"/>
    <lineage>
        <taxon>Eukaryota</taxon>
        <taxon>Viridiplantae</taxon>
        <taxon>Chlorophyta</taxon>
        <taxon>core chlorophytes</taxon>
        <taxon>Chlorophyceae</taxon>
        <taxon>CS clade</taxon>
        <taxon>Chlamydomonadales</taxon>
        <taxon>Volvocaceae</taxon>
        <taxon>Volvox</taxon>
    </lineage>
</organism>
<name>A0ABQ5SEJ7_9CHLO</name>
<reference evidence="8 9" key="1">
    <citation type="journal article" date="2023" name="IScience">
        <title>Expanded male sex-determining region conserved during the evolution of homothallism in the green alga Volvox.</title>
        <authorList>
            <person name="Yamamoto K."/>
            <person name="Matsuzaki R."/>
            <person name="Mahakham W."/>
            <person name="Heman W."/>
            <person name="Sekimoto H."/>
            <person name="Kawachi M."/>
            <person name="Minakuchi Y."/>
            <person name="Toyoda A."/>
            <person name="Nozaki H."/>
        </authorList>
    </citation>
    <scope>NUCLEOTIDE SEQUENCE [LARGE SCALE GENOMIC DNA]</scope>
    <source>
        <strain evidence="8 9">NIES-4468</strain>
    </source>
</reference>
<feature type="region of interest" description="Disordered" evidence="5">
    <location>
        <begin position="93"/>
        <end position="125"/>
    </location>
</feature>
<accession>A0ABQ5SEJ7</accession>
<dbReference type="PROSITE" id="PS50012">
    <property type="entry name" value="RCC1_3"/>
    <property type="match status" value="4"/>
</dbReference>
<dbReference type="Gene3D" id="1.10.8.10">
    <property type="entry name" value="DNA helicase RuvA subunit, C-terminal domain"/>
    <property type="match status" value="1"/>
</dbReference>
<feature type="region of interest" description="Disordered" evidence="5">
    <location>
        <begin position="403"/>
        <end position="425"/>
    </location>
</feature>
<evidence type="ECO:0000259" key="6">
    <source>
        <dbReference type="PROSITE" id="PS50030"/>
    </source>
</evidence>
<feature type="repeat" description="RCC1" evidence="4">
    <location>
        <begin position="152"/>
        <end position="228"/>
    </location>
</feature>
<evidence type="ECO:0000313" key="8">
    <source>
        <dbReference type="EMBL" id="GLI67883.1"/>
    </source>
</evidence>
<feature type="active site" description="Glycyl thioester intermediate" evidence="3">
    <location>
        <position position="1720"/>
    </location>
</feature>
<feature type="compositionally biased region" description="Low complexity" evidence="5">
    <location>
        <begin position="848"/>
        <end position="858"/>
    </location>
</feature>
<evidence type="ECO:0000256" key="4">
    <source>
        <dbReference type="PROSITE-ProRule" id="PRU00235"/>
    </source>
</evidence>
<feature type="region of interest" description="Disordered" evidence="5">
    <location>
        <begin position="1355"/>
        <end position="1389"/>
    </location>
</feature>
<feature type="repeat" description="RCC1" evidence="4">
    <location>
        <begin position="682"/>
        <end position="792"/>
    </location>
</feature>
<dbReference type="Pfam" id="PF22562">
    <property type="entry name" value="UBA_7"/>
    <property type="match status" value="1"/>
</dbReference>
<feature type="region of interest" description="Disordered" evidence="5">
    <location>
        <begin position="549"/>
        <end position="580"/>
    </location>
</feature>
<feature type="compositionally biased region" description="Low complexity" evidence="5">
    <location>
        <begin position="1355"/>
        <end position="1368"/>
    </location>
</feature>
<dbReference type="PANTHER" id="PTHR45622">
    <property type="entry name" value="UBIQUITIN-PROTEIN LIGASE E3A-RELATED"/>
    <property type="match status" value="1"/>
</dbReference>
<feature type="compositionally biased region" description="Gly residues" evidence="5">
    <location>
        <begin position="1313"/>
        <end position="1327"/>
    </location>
</feature>
<feature type="repeat" description="RCC1" evidence="4">
    <location>
        <begin position="282"/>
        <end position="333"/>
    </location>
</feature>
<dbReference type="InterPro" id="IPR051709">
    <property type="entry name" value="Ub-ligase/GTPase-reg"/>
</dbReference>
<dbReference type="SUPFAM" id="SSF50985">
    <property type="entry name" value="RCC1/BLIP-II"/>
    <property type="match status" value="2"/>
</dbReference>
<dbReference type="Pfam" id="PF00632">
    <property type="entry name" value="HECT"/>
    <property type="match status" value="1"/>
</dbReference>
<dbReference type="Gene3D" id="3.90.1750.10">
    <property type="entry name" value="Hect, E3 ligase catalytic domains"/>
    <property type="match status" value="1"/>
</dbReference>
<dbReference type="PANTHER" id="PTHR45622:SF60">
    <property type="entry name" value="UBIQUITIN-PROTEIN LIGASE E3A"/>
    <property type="match status" value="1"/>
</dbReference>
<dbReference type="InterPro" id="IPR009091">
    <property type="entry name" value="RCC1/BLIP-II"/>
</dbReference>
<dbReference type="PROSITE" id="PS50237">
    <property type="entry name" value="HECT"/>
    <property type="match status" value="1"/>
</dbReference>
<feature type="compositionally biased region" description="Polar residues" evidence="5">
    <location>
        <begin position="103"/>
        <end position="114"/>
    </location>
</feature>
<dbReference type="InterPro" id="IPR015940">
    <property type="entry name" value="UBA"/>
</dbReference>
<dbReference type="PROSITE" id="PS50030">
    <property type="entry name" value="UBA"/>
    <property type="match status" value="1"/>
</dbReference>
<feature type="compositionally biased region" description="Low complexity" evidence="5">
    <location>
        <begin position="553"/>
        <end position="580"/>
    </location>
</feature>
<feature type="region of interest" description="Disordered" evidence="5">
    <location>
        <begin position="166"/>
        <end position="188"/>
    </location>
</feature>
<feature type="region of interest" description="Disordered" evidence="5">
    <location>
        <begin position="830"/>
        <end position="858"/>
    </location>
</feature>
<evidence type="ECO:0000256" key="1">
    <source>
        <dbReference type="ARBA" id="ARBA00022737"/>
    </source>
</evidence>
<dbReference type="InterPro" id="IPR009060">
    <property type="entry name" value="UBA-like_sf"/>
</dbReference>
<evidence type="ECO:0008006" key="10">
    <source>
        <dbReference type="Google" id="ProtNLM"/>
    </source>
</evidence>
<evidence type="ECO:0000256" key="2">
    <source>
        <dbReference type="ARBA" id="ARBA00022786"/>
    </source>
</evidence>
<dbReference type="EMBL" id="BSDZ01000079">
    <property type="protein sequence ID" value="GLI67883.1"/>
    <property type="molecule type" value="Genomic_DNA"/>
</dbReference>
<feature type="domain" description="HECT" evidence="7">
    <location>
        <begin position="1422"/>
        <end position="1746"/>
    </location>
</feature>
<evidence type="ECO:0000259" key="7">
    <source>
        <dbReference type="PROSITE" id="PS50237"/>
    </source>
</evidence>
<dbReference type="Gene3D" id="2.130.10.30">
    <property type="entry name" value="Regulator of chromosome condensation 1/beta-lactamase-inhibitor protein II"/>
    <property type="match status" value="2"/>
</dbReference>
<feature type="non-terminal residue" evidence="8">
    <location>
        <position position="1746"/>
    </location>
</feature>
<dbReference type="InterPro" id="IPR058923">
    <property type="entry name" value="RCC1-like_dom"/>
</dbReference>
<feature type="region of interest" description="Disordered" evidence="5">
    <location>
        <begin position="1302"/>
        <end position="1327"/>
    </location>
</feature>
<dbReference type="SMART" id="SM00119">
    <property type="entry name" value="HECTc"/>
    <property type="match status" value="1"/>
</dbReference>
<gene>
    <name evidence="8" type="ORF">VaNZ11_012174</name>
</gene>
<feature type="compositionally biased region" description="Basic and acidic residues" evidence="5">
    <location>
        <begin position="413"/>
        <end position="425"/>
    </location>
</feature>
<dbReference type="Pfam" id="PF00415">
    <property type="entry name" value="RCC1"/>
    <property type="match status" value="1"/>
</dbReference>
<dbReference type="CDD" id="cd00078">
    <property type="entry name" value="HECTc"/>
    <property type="match status" value="1"/>
</dbReference>
<comment type="caution">
    <text evidence="8">The sequence shown here is derived from an EMBL/GenBank/DDBJ whole genome shotgun (WGS) entry which is preliminary data.</text>
</comment>
<keyword evidence="2 3" id="KW-0833">Ubl conjugation pathway</keyword>
<sequence>MPGQPGLHDAYECLPLFPGLVRTARQESCRDDVKSGDSPQYAVSPLSPRSPLLMAKMQDNLYIWGNTGKSAVSVIPASVAASSAQTSGAIRHPANALGGALDPNQNPDSGTSEPEFSPPAAGLPAGGCSASPGRFAMISLGDSHAAAITVRGELLTWGCNTHGQCGHHHADSQGAQEPMGHHSDSSTRCLPPQLVRFPATAAGQMRQQLLQVRMVACGGQHTLAITNTGVFAWGCNAFGQCGVGINTPDKILQPMELPDLRRASICQLAAGWAHSLALTASAQVLSWGDGASGQLGHGDRQPRHAPAAIEALWGLPVVQIAAGNGHSAAVTASGHAFLWGCNSFGQLGLLPDPGQETQGATMAKAPASETCSGADALRQDAEQEQDVEASAGEMAGGRFVPTAAPELLGSDDLGQRRSREDVDPRRNSHFVMEVTQRKTDHAYPQNCRPHVRREVCVRYPSGSPGTHAGPLQPDSSQHSVVHTPGSARRAALRRSGAARQVHAQWLLAMIEMGIPQRHARIALEETGNAGVEVATEWLFTADRSTILDELSDSEPASSSPPSAADSSQPTRTAGGTATSTTATVCPAEATAAANSHASGNLANANLISNVCFGDGTGDSAASDVDCGDGSRYFSAGGSGSRRSQGRGCRDGLMMVTEPRRVPLKDVRYLAAGGRHTVAVTDGGVFAWGDGASGALGLGDCEGRELPCRLNAFMPVESISRQSTRHPAASAIATAASKYYTLRGGGNAGNGHAADGGSTSVAVGSSAPSTVNTGVVIQRVACGEEHTLFLAQDGSVYWCGSMPCEDTWPRVGGSNNGTKATTSAENLNLTQSRQSARPEAGVLGRARTPVPGGRVGGPCRSCSSGRAAFSAVPRQLKIGMEQGARKGGRARQPVAKGAMAGPVVYEIFARGTTSAILMCSAHELPQVPNPPCDEPKSLSALRAAIKSVALARRRGGEGDLSRLSACLKEVAVGVRTVFSSPASINVAFGRRSGMGLDGQLLEDVLGSIRKLFVVRSHDVINSMSGDGESIMLRVLELHRCKVLAAVRDAITALVDDLAAHMGLLGTPERAQVLLAALQHPLLSDPHCARQLLPKLVATAMGAAPVVRTWLVHWWAEYPGPLLESRVVTPLQAYLTRELGATKRLTTPLMDVIKVLARVAEAASRSNSLPSEVFYNALVSEKLDVQDHYSAWRQAQELFTGPDPPKEAPFSFCSYPFLLNARAKSQLLHLEARFQMEQSVAHARMEVQLYGRCAAVERRAAEGQVLVKSAAAGACRGNSNGTGRCNSSNGQDASSCSANARISDVTNRHNSSSGRGTGGTSSRRGGGSSCIGSGSGIVSDSLRSFFLLLRHRISRSSRSSSSDSGSSSSLDDTECRDQDGKGGYIELPPPSECPMPGVHSDMCIVRVRRTHLVEDALGELGRQARGDLLKPLRVHFIGEEGIDAGGVKKEFFSLLMERLLSPDYGMMSYDEASRTYWFNPASLEPADSYFLLGVVLGLAVYNRVLLAFPAPLLLYQKLRGDRELGLRDLEAWQPELARGMRLLLEYNGPEPMSEVFGLTFSVVVDRFGHFETVPLKPGGDQVPVTECNRAEYVSLLAAWHMGGNVASQFEAFTAGFRVVCWGPAMSLFNAQELERLVCGNPRLDFVALRDAARYEGGFTRDSPAVSWLWDIVLHELSAEDQRAFLKFFTGSDRSPLGGLGSLHPVIQRDGPDSHKLPTAHTCFNTLLLPEYCSREKLAGLLQLAINNS</sequence>
<dbReference type="SUPFAM" id="SSF46934">
    <property type="entry name" value="UBA-like"/>
    <property type="match status" value="1"/>
</dbReference>
<dbReference type="PROSITE" id="PS00626">
    <property type="entry name" value="RCC1_2"/>
    <property type="match status" value="3"/>
</dbReference>
<dbReference type="Pfam" id="PF25390">
    <property type="entry name" value="WD40_RLD"/>
    <property type="match status" value="1"/>
</dbReference>
<dbReference type="SUPFAM" id="SSF56204">
    <property type="entry name" value="Hect, E3 ligase catalytic domain"/>
    <property type="match status" value="1"/>
</dbReference>
<feature type="repeat" description="RCC1" evidence="4">
    <location>
        <begin position="228"/>
        <end position="281"/>
    </location>
</feature>
<dbReference type="PRINTS" id="PR00633">
    <property type="entry name" value="RCCNDNSATION"/>
</dbReference>
<dbReference type="InterPro" id="IPR000569">
    <property type="entry name" value="HECT_dom"/>
</dbReference>
<dbReference type="Gene3D" id="3.30.2160.10">
    <property type="entry name" value="Hect, E3 ligase catalytic domain"/>
    <property type="match status" value="1"/>
</dbReference>
<evidence type="ECO:0000256" key="5">
    <source>
        <dbReference type="SAM" id="MobiDB-lite"/>
    </source>
</evidence>
<keyword evidence="9" id="KW-1185">Reference proteome</keyword>
<evidence type="ECO:0000256" key="3">
    <source>
        <dbReference type="PROSITE-ProRule" id="PRU00104"/>
    </source>
</evidence>
<dbReference type="Gene3D" id="3.30.2410.10">
    <property type="entry name" value="Hect, E3 ligase catalytic domain"/>
    <property type="match status" value="1"/>
</dbReference>